<keyword evidence="1" id="KW-0472">Membrane</keyword>
<evidence type="ECO:0000313" key="3">
    <source>
        <dbReference type="Proteomes" id="UP001172645"/>
    </source>
</evidence>
<dbReference type="RefSeq" id="WP_285870101.1">
    <property type="nucleotide sequence ID" value="NZ_JARFYM010000015.1"/>
</dbReference>
<dbReference type="NCBIfam" id="TIGR02115">
    <property type="entry name" value="potass_kdpF"/>
    <property type="match status" value="1"/>
</dbReference>
<comment type="caution">
    <text evidence="2">The sequence shown here is derived from an EMBL/GenBank/DDBJ whole genome shotgun (WGS) entry which is preliminary data.</text>
</comment>
<name>A0ABT7JYR1_9HYPH</name>
<dbReference type="Proteomes" id="UP001172645">
    <property type="component" value="Unassembled WGS sequence"/>
</dbReference>
<evidence type="ECO:0000256" key="1">
    <source>
        <dbReference type="SAM" id="Phobius"/>
    </source>
</evidence>
<evidence type="ECO:0000313" key="2">
    <source>
        <dbReference type="EMBL" id="MDL2400938.1"/>
    </source>
</evidence>
<dbReference type="Pfam" id="PF09604">
    <property type="entry name" value="Potass_KdpF"/>
    <property type="match status" value="1"/>
</dbReference>
<keyword evidence="3" id="KW-1185">Reference proteome</keyword>
<dbReference type="EMBL" id="JARFYM010000015">
    <property type="protein sequence ID" value="MDL2400938.1"/>
    <property type="molecule type" value="Genomic_DNA"/>
</dbReference>
<gene>
    <name evidence="2" type="primary">kdpF</name>
    <name evidence="2" type="ORF">PY649_18695</name>
</gene>
<sequence length="31" mass="3564">MTPSIMIWLAGLCALGLFVYLFYALVKPERF</sequence>
<reference evidence="2" key="1">
    <citation type="submission" date="2023-06" db="EMBL/GenBank/DDBJ databases">
        <title>Phylogenetic Diversity of Rhizobium strains.</title>
        <authorList>
            <person name="Moura F.T."/>
            <person name="Helene L.C.F."/>
            <person name="Hungria M."/>
        </authorList>
    </citation>
    <scope>NUCLEOTIDE SEQUENCE</scope>
    <source>
        <strain evidence="2">CCGE526</strain>
    </source>
</reference>
<keyword evidence="1" id="KW-1133">Transmembrane helix</keyword>
<accession>A0ABT7JYR1</accession>
<protein>
    <submittedName>
        <fullName evidence="2">K(+)-transporting ATPase subunit F</fullName>
    </submittedName>
</protein>
<feature type="transmembrane region" description="Helical" evidence="1">
    <location>
        <begin position="6"/>
        <end position="26"/>
    </location>
</feature>
<organism evidence="2 3">
    <name type="scientific">Rhizobium mayense</name>
    <dbReference type="NCBI Taxonomy" id="1312184"/>
    <lineage>
        <taxon>Bacteria</taxon>
        <taxon>Pseudomonadati</taxon>
        <taxon>Pseudomonadota</taxon>
        <taxon>Alphaproteobacteria</taxon>
        <taxon>Hyphomicrobiales</taxon>
        <taxon>Rhizobiaceae</taxon>
        <taxon>Rhizobium/Agrobacterium group</taxon>
        <taxon>Rhizobium</taxon>
    </lineage>
</organism>
<keyword evidence="1" id="KW-0812">Transmembrane</keyword>
<proteinExistence type="predicted"/>
<dbReference type="InterPro" id="IPR011726">
    <property type="entry name" value="KdpF"/>
</dbReference>